<protein>
    <submittedName>
        <fullName evidence="2">Glycosyltransferase family 4 protein</fullName>
    </submittedName>
</protein>
<feature type="domain" description="Glycosyl transferase family 1" evidence="1">
    <location>
        <begin position="202"/>
        <end position="354"/>
    </location>
</feature>
<accession>A0A921KZ07</accession>
<dbReference type="InterPro" id="IPR050194">
    <property type="entry name" value="Glycosyltransferase_grp1"/>
</dbReference>
<dbReference type="GO" id="GO:0016757">
    <property type="term" value="F:glycosyltransferase activity"/>
    <property type="evidence" value="ECO:0007669"/>
    <property type="project" value="InterPro"/>
</dbReference>
<evidence type="ECO:0000313" key="3">
    <source>
        <dbReference type="Proteomes" id="UP000742098"/>
    </source>
</evidence>
<dbReference type="CDD" id="cd03801">
    <property type="entry name" value="GT4_PimA-like"/>
    <property type="match status" value="1"/>
</dbReference>
<gene>
    <name evidence="2" type="ORF">K8V05_11070</name>
</gene>
<dbReference type="AlphaFoldDB" id="A0A921KZ07"/>
<reference evidence="2" key="2">
    <citation type="submission" date="2021-09" db="EMBL/GenBank/DDBJ databases">
        <authorList>
            <person name="Gilroy R."/>
        </authorList>
    </citation>
    <scope>NUCLEOTIDE SEQUENCE</scope>
    <source>
        <strain evidence="2">6966</strain>
    </source>
</reference>
<dbReference type="SUPFAM" id="SSF53756">
    <property type="entry name" value="UDP-Glycosyltransferase/glycogen phosphorylase"/>
    <property type="match status" value="1"/>
</dbReference>
<dbReference type="Gene3D" id="3.40.50.2000">
    <property type="entry name" value="Glycogen Phosphorylase B"/>
    <property type="match status" value="2"/>
</dbReference>
<reference evidence="2" key="1">
    <citation type="journal article" date="2021" name="PeerJ">
        <title>Extensive microbial diversity within the chicken gut microbiome revealed by metagenomics and culture.</title>
        <authorList>
            <person name="Gilroy R."/>
            <person name="Ravi A."/>
            <person name="Getino M."/>
            <person name="Pursley I."/>
            <person name="Horton D.L."/>
            <person name="Alikhan N.F."/>
            <person name="Baker D."/>
            <person name="Gharbi K."/>
            <person name="Hall N."/>
            <person name="Watson M."/>
            <person name="Adriaenssens E.M."/>
            <person name="Foster-Nyarko E."/>
            <person name="Jarju S."/>
            <person name="Secka A."/>
            <person name="Antonio M."/>
            <person name="Oren A."/>
            <person name="Chaudhuri R.R."/>
            <person name="La Ragione R."/>
            <person name="Hildebrand F."/>
            <person name="Pallen M.J."/>
        </authorList>
    </citation>
    <scope>NUCLEOTIDE SEQUENCE</scope>
    <source>
        <strain evidence="2">6966</strain>
    </source>
</reference>
<dbReference type="Proteomes" id="UP000742098">
    <property type="component" value="Unassembled WGS sequence"/>
</dbReference>
<proteinExistence type="predicted"/>
<comment type="caution">
    <text evidence="2">The sequence shown here is derived from an EMBL/GenBank/DDBJ whole genome shotgun (WGS) entry which is preliminary data.</text>
</comment>
<evidence type="ECO:0000259" key="1">
    <source>
        <dbReference type="Pfam" id="PF00534"/>
    </source>
</evidence>
<dbReference type="PANTHER" id="PTHR45947">
    <property type="entry name" value="SULFOQUINOVOSYL TRANSFERASE SQD2"/>
    <property type="match status" value="1"/>
</dbReference>
<dbReference type="PANTHER" id="PTHR45947:SF3">
    <property type="entry name" value="SULFOQUINOVOSYL TRANSFERASE SQD2"/>
    <property type="match status" value="1"/>
</dbReference>
<dbReference type="InterPro" id="IPR001296">
    <property type="entry name" value="Glyco_trans_1"/>
</dbReference>
<evidence type="ECO:0000313" key="2">
    <source>
        <dbReference type="EMBL" id="HJF71286.1"/>
    </source>
</evidence>
<name>A0A921KZ07_9BACT</name>
<dbReference type="Pfam" id="PF00534">
    <property type="entry name" value="Glycos_transf_1"/>
    <property type="match status" value="1"/>
</dbReference>
<organism evidence="2 3">
    <name type="scientific">Butyricimonas virosa</name>
    <dbReference type="NCBI Taxonomy" id="544645"/>
    <lineage>
        <taxon>Bacteria</taxon>
        <taxon>Pseudomonadati</taxon>
        <taxon>Bacteroidota</taxon>
        <taxon>Bacteroidia</taxon>
        <taxon>Bacteroidales</taxon>
        <taxon>Odoribacteraceae</taxon>
        <taxon>Butyricimonas</taxon>
    </lineage>
</organism>
<sequence>MHILYVTNDWYESVVHRNLVFAISRCRADIRISVYVPLKVYETADVDKDFPDNVRVYTSFVLRNCHKFLYKSKLRVLLKDVQETIPDMHTVDLTHSATQCLGGGLALELKKKMGIPYITAVRNTDVNVYYRFLIWQRGVFQKILDHADRILFISEVYKQYFLNNYIPGQKKRSVIAKSEMLQNGIDLIYLSNREYSHRICPERLVFIGNFVENKNIHGVIEAVKLLRERRYNLTFTAIGQKANDLTPYNKLMNEYQRRYEWVELKSRMSKQELVEHLKDYDIFTMVSHHETFGLVYIEALSQGLPILYTEGQGIDRYFEEGTVGFHAKSGSVRDIADKLEQIIKNYSKQVEYIKQLSLDEFRWSEISKKYIELYNKVKPLLK</sequence>
<dbReference type="EMBL" id="DYVS01000198">
    <property type="protein sequence ID" value="HJF71286.1"/>
    <property type="molecule type" value="Genomic_DNA"/>
</dbReference>